<evidence type="ECO:0000256" key="5">
    <source>
        <dbReference type="SAM" id="SignalP"/>
    </source>
</evidence>
<feature type="binding site" evidence="3">
    <location>
        <position position="75"/>
    </location>
    <ligand>
        <name>Cu cation</name>
        <dbReference type="ChEBI" id="CHEBI:23378"/>
    </ligand>
</feature>
<dbReference type="Proteomes" id="UP000464178">
    <property type="component" value="Chromosome"/>
</dbReference>
<feature type="binding site" evidence="3">
    <location>
        <position position="71"/>
    </location>
    <ligand>
        <name>Cu cation</name>
        <dbReference type="ChEBI" id="CHEBI:23378"/>
    </ligand>
</feature>
<accession>A0A6P2CTS9</accession>
<evidence type="ECO:0000256" key="3">
    <source>
        <dbReference type="PIRSR" id="PIRSR603782-1"/>
    </source>
</evidence>
<organism evidence="7 8">
    <name type="scientific">Gemmata massiliana</name>
    <dbReference type="NCBI Taxonomy" id="1210884"/>
    <lineage>
        <taxon>Bacteria</taxon>
        <taxon>Pseudomonadati</taxon>
        <taxon>Planctomycetota</taxon>
        <taxon>Planctomycetia</taxon>
        <taxon>Gemmatales</taxon>
        <taxon>Gemmataceae</taxon>
        <taxon>Gemmata</taxon>
    </lineage>
</organism>
<keyword evidence="4" id="KW-1015">Disulfide bond</keyword>
<sequence length="215" mass="24095">MRRLFPYTFLLLAGCGAWAGSRTTQPTQSTPEPDLEYPVGTFTLTERGGKTVTDQDLRGNVWVGSFIFTRCNGPCPAVTATMATLQRDLADELKTGKFKLVTFTVDPARDDLKALNEYATARGADPKNWLFLTGDEKTVHKLLNEQFKQAVERKLGPDVRPGDEFGHSTRLVLVDKNGVIRAMYEGLPNEDFPDGKTRFENGLNRLKDRVRELLK</sequence>
<dbReference type="CDD" id="cd02968">
    <property type="entry name" value="SCO"/>
    <property type="match status" value="1"/>
</dbReference>
<gene>
    <name evidence="7" type="ORF">SOIL9_53550</name>
</gene>
<feature type="disulfide bond" description="Redox-active" evidence="4">
    <location>
        <begin position="71"/>
        <end position="75"/>
    </location>
</feature>
<evidence type="ECO:0000256" key="1">
    <source>
        <dbReference type="ARBA" id="ARBA00010996"/>
    </source>
</evidence>
<dbReference type="RefSeq" id="WP_162667238.1">
    <property type="nucleotide sequence ID" value="NZ_LR593886.1"/>
</dbReference>
<feature type="domain" description="Thioredoxin" evidence="6">
    <location>
        <begin position="33"/>
        <end position="215"/>
    </location>
</feature>
<dbReference type="SUPFAM" id="SSF52833">
    <property type="entry name" value="Thioredoxin-like"/>
    <property type="match status" value="1"/>
</dbReference>
<evidence type="ECO:0000313" key="8">
    <source>
        <dbReference type="Proteomes" id="UP000464178"/>
    </source>
</evidence>
<dbReference type="InterPro" id="IPR003782">
    <property type="entry name" value="SCO1/SenC"/>
</dbReference>
<dbReference type="Pfam" id="PF02630">
    <property type="entry name" value="SCO1-SenC"/>
    <property type="match status" value="1"/>
</dbReference>
<dbReference type="KEGG" id="gms:SOIL9_53550"/>
<evidence type="ECO:0000256" key="2">
    <source>
        <dbReference type="ARBA" id="ARBA00023008"/>
    </source>
</evidence>
<protein>
    <recommendedName>
        <fullName evidence="6">Thioredoxin domain-containing protein</fullName>
    </recommendedName>
</protein>
<dbReference type="InterPro" id="IPR036249">
    <property type="entry name" value="Thioredoxin-like_sf"/>
</dbReference>
<dbReference type="PANTHER" id="PTHR12151:SF25">
    <property type="entry name" value="LINALOOL DEHYDRATASE_ISOMERASE DOMAIN-CONTAINING PROTEIN"/>
    <property type="match status" value="1"/>
</dbReference>
<reference evidence="7 8" key="1">
    <citation type="submission" date="2019-05" db="EMBL/GenBank/DDBJ databases">
        <authorList>
            <consortium name="Science for Life Laboratories"/>
        </authorList>
    </citation>
    <scope>NUCLEOTIDE SEQUENCE [LARGE SCALE GENOMIC DNA]</scope>
    <source>
        <strain evidence="7">Soil9</strain>
    </source>
</reference>
<dbReference type="GO" id="GO:0046872">
    <property type="term" value="F:metal ion binding"/>
    <property type="evidence" value="ECO:0007669"/>
    <property type="project" value="UniProtKB-KW"/>
</dbReference>
<dbReference type="InterPro" id="IPR013766">
    <property type="entry name" value="Thioredoxin_domain"/>
</dbReference>
<name>A0A6P2CTS9_9BACT</name>
<proteinExistence type="inferred from homology"/>
<feature type="signal peptide" evidence="5">
    <location>
        <begin position="1"/>
        <end position="19"/>
    </location>
</feature>
<evidence type="ECO:0000313" key="7">
    <source>
        <dbReference type="EMBL" id="VTR92359.1"/>
    </source>
</evidence>
<evidence type="ECO:0000256" key="4">
    <source>
        <dbReference type="PIRSR" id="PIRSR603782-2"/>
    </source>
</evidence>
<keyword evidence="8" id="KW-1185">Reference proteome</keyword>
<evidence type="ECO:0000259" key="6">
    <source>
        <dbReference type="PROSITE" id="PS51352"/>
    </source>
</evidence>
<dbReference type="PROSITE" id="PS51257">
    <property type="entry name" value="PROKAR_LIPOPROTEIN"/>
    <property type="match status" value="1"/>
</dbReference>
<keyword evidence="2 3" id="KW-0186">Copper</keyword>
<dbReference type="PANTHER" id="PTHR12151">
    <property type="entry name" value="ELECTRON TRANSPORT PROTIN SCO1/SENC FAMILY MEMBER"/>
    <property type="match status" value="1"/>
</dbReference>
<keyword evidence="5" id="KW-0732">Signal</keyword>
<dbReference type="Gene3D" id="3.40.30.10">
    <property type="entry name" value="Glutaredoxin"/>
    <property type="match status" value="1"/>
</dbReference>
<keyword evidence="3" id="KW-0479">Metal-binding</keyword>
<dbReference type="AlphaFoldDB" id="A0A6P2CTS9"/>
<feature type="chain" id="PRO_5026964280" description="Thioredoxin domain-containing protein" evidence="5">
    <location>
        <begin position="20"/>
        <end position="215"/>
    </location>
</feature>
<feature type="binding site" evidence="3">
    <location>
        <position position="167"/>
    </location>
    <ligand>
        <name>Cu cation</name>
        <dbReference type="ChEBI" id="CHEBI:23378"/>
    </ligand>
</feature>
<dbReference type="EMBL" id="LR593886">
    <property type="protein sequence ID" value="VTR92359.1"/>
    <property type="molecule type" value="Genomic_DNA"/>
</dbReference>
<dbReference type="PROSITE" id="PS51352">
    <property type="entry name" value="THIOREDOXIN_2"/>
    <property type="match status" value="1"/>
</dbReference>
<comment type="similarity">
    <text evidence="1">Belongs to the SCO1/2 family.</text>
</comment>